<dbReference type="GO" id="GO:0044695">
    <property type="term" value="C:Dsc E3 ubiquitin ligase complex"/>
    <property type="evidence" value="ECO:0007669"/>
    <property type="project" value="InterPro"/>
</dbReference>
<dbReference type="Proteomes" id="UP000623467">
    <property type="component" value="Unassembled WGS sequence"/>
</dbReference>
<proteinExistence type="predicted"/>
<accession>A0A8H7DM31</accession>
<gene>
    <name evidence="4" type="ORF">MSAN_00036200</name>
</gene>
<dbReference type="Pfam" id="PF08508">
    <property type="entry name" value="DUF1746"/>
    <property type="match status" value="1"/>
</dbReference>
<sequence length="164" mass="18218">MHKRLYAQRKHIIQSLDILLYELHVLAFFISPSIWTLIFRVLTQSQCSKPRELDTAWSLRAFFLLLVSVNILTVWRHATSGASEGKTVILDFIGMAHPPSKFRLLSLDFSIVFLQMLLATIAHETSLAKDNLTDSASAPSTLPSPANTSSTSPDCTKSYPSPAS</sequence>
<name>A0A8H7DM31_9AGAR</name>
<dbReference type="OrthoDB" id="5428737at2759"/>
<keyword evidence="2" id="KW-1133">Transmembrane helix</keyword>
<evidence type="ECO:0000256" key="1">
    <source>
        <dbReference type="SAM" id="MobiDB-lite"/>
    </source>
</evidence>
<feature type="region of interest" description="Disordered" evidence="1">
    <location>
        <begin position="134"/>
        <end position="164"/>
    </location>
</feature>
<dbReference type="InterPro" id="IPR038967">
    <property type="entry name" value="Dsc4-like"/>
</dbReference>
<dbReference type="PANTHER" id="PTHR39405">
    <property type="entry name" value="DSC E3 UBIQUITIN LIGASE COMPLEX SUBUNIT 4"/>
    <property type="match status" value="1"/>
</dbReference>
<dbReference type="InterPro" id="IPR013715">
    <property type="entry name" value="DUF1746"/>
</dbReference>
<comment type="caution">
    <text evidence="4">The sequence shown here is derived from an EMBL/GenBank/DDBJ whole genome shotgun (WGS) entry which is preliminary data.</text>
</comment>
<feature type="transmembrane region" description="Helical" evidence="2">
    <location>
        <begin position="21"/>
        <end position="43"/>
    </location>
</feature>
<evidence type="ECO:0000313" key="5">
    <source>
        <dbReference type="Proteomes" id="UP000623467"/>
    </source>
</evidence>
<feature type="domain" description="DUF1746" evidence="3">
    <location>
        <begin position="15"/>
        <end position="117"/>
    </location>
</feature>
<reference evidence="4" key="1">
    <citation type="submission" date="2020-05" db="EMBL/GenBank/DDBJ databases">
        <title>Mycena genomes resolve the evolution of fungal bioluminescence.</title>
        <authorList>
            <person name="Tsai I.J."/>
        </authorList>
    </citation>
    <scope>NUCLEOTIDE SEQUENCE</scope>
    <source>
        <strain evidence="4">160909Yilan</strain>
    </source>
</reference>
<dbReference type="EMBL" id="JACAZH010000001">
    <property type="protein sequence ID" value="KAF7376211.1"/>
    <property type="molecule type" value="Genomic_DNA"/>
</dbReference>
<dbReference type="AlphaFoldDB" id="A0A8H7DM31"/>
<keyword evidence="2" id="KW-0812">Transmembrane</keyword>
<feature type="transmembrane region" description="Helical" evidence="2">
    <location>
        <begin position="55"/>
        <end position="75"/>
    </location>
</feature>
<dbReference type="GO" id="GO:0005783">
    <property type="term" value="C:endoplasmic reticulum"/>
    <property type="evidence" value="ECO:0007669"/>
    <property type="project" value="TreeGrafter"/>
</dbReference>
<evidence type="ECO:0000256" key="2">
    <source>
        <dbReference type="SAM" id="Phobius"/>
    </source>
</evidence>
<feature type="compositionally biased region" description="Low complexity" evidence="1">
    <location>
        <begin position="135"/>
        <end position="153"/>
    </location>
</feature>
<dbReference type="PANTHER" id="PTHR39405:SF1">
    <property type="entry name" value="DSC E3 UBIQUITIN LIGASE COMPLEX SUBUNIT 4"/>
    <property type="match status" value="1"/>
</dbReference>
<evidence type="ECO:0000313" key="4">
    <source>
        <dbReference type="EMBL" id="KAF7376211.1"/>
    </source>
</evidence>
<organism evidence="4 5">
    <name type="scientific">Mycena sanguinolenta</name>
    <dbReference type="NCBI Taxonomy" id="230812"/>
    <lineage>
        <taxon>Eukaryota</taxon>
        <taxon>Fungi</taxon>
        <taxon>Dikarya</taxon>
        <taxon>Basidiomycota</taxon>
        <taxon>Agaricomycotina</taxon>
        <taxon>Agaricomycetes</taxon>
        <taxon>Agaricomycetidae</taxon>
        <taxon>Agaricales</taxon>
        <taxon>Marasmiineae</taxon>
        <taxon>Mycenaceae</taxon>
        <taxon>Mycena</taxon>
    </lineage>
</organism>
<keyword evidence="5" id="KW-1185">Reference proteome</keyword>
<evidence type="ECO:0000259" key="3">
    <source>
        <dbReference type="Pfam" id="PF08508"/>
    </source>
</evidence>
<dbReference type="GO" id="GO:0032933">
    <property type="term" value="P:SREBP signaling pathway"/>
    <property type="evidence" value="ECO:0007669"/>
    <property type="project" value="InterPro"/>
</dbReference>
<keyword evidence="2" id="KW-0472">Membrane</keyword>
<feature type="compositionally biased region" description="Polar residues" evidence="1">
    <location>
        <begin position="154"/>
        <end position="164"/>
    </location>
</feature>
<protein>
    <recommendedName>
        <fullName evidence="3">DUF1746 domain-containing protein</fullName>
    </recommendedName>
</protein>